<protein>
    <submittedName>
        <fullName evidence="2">Uncharacterized protein</fullName>
    </submittedName>
</protein>
<dbReference type="RefSeq" id="XP_033379682.1">
    <property type="nucleotide sequence ID" value="XM_033522686.1"/>
</dbReference>
<accession>A0A6A5XEL0</accession>
<keyword evidence="1" id="KW-0732">Signal</keyword>
<dbReference type="Proteomes" id="UP000799778">
    <property type="component" value="Unassembled WGS sequence"/>
</dbReference>
<proteinExistence type="predicted"/>
<evidence type="ECO:0000313" key="2">
    <source>
        <dbReference type="EMBL" id="KAF2011343.1"/>
    </source>
</evidence>
<keyword evidence="3" id="KW-1185">Reference proteome</keyword>
<feature type="chain" id="PRO_5025400031" evidence="1">
    <location>
        <begin position="22"/>
        <end position="109"/>
    </location>
</feature>
<dbReference type="GeneID" id="54280083"/>
<reference evidence="2" key="1">
    <citation type="journal article" date="2020" name="Stud. Mycol.">
        <title>101 Dothideomycetes genomes: a test case for predicting lifestyles and emergence of pathogens.</title>
        <authorList>
            <person name="Haridas S."/>
            <person name="Albert R."/>
            <person name="Binder M."/>
            <person name="Bloem J."/>
            <person name="Labutti K."/>
            <person name="Salamov A."/>
            <person name="Andreopoulos B."/>
            <person name="Baker S."/>
            <person name="Barry K."/>
            <person name="Bills G."/>
            <person name="Bluhm B."/>
            <person name="Cannon C."/>
            <person name="Castanera R."/>
            <person name="Culley D."/>
            <person name="Daum C."/>
            <person name="Ezra D."/>
            <person name="Gonzalez J."/>
            <person name="Henrissat B."/>
            <person name="Kuo A."/>
            <person name="Liang C."/>
            <person name="Lipzen A."/>
            <person name="Lutzoni F."/>
            <person name="Magnuson J."/>
            <person name="Mondo S."/>
            <person name="Nolan M."/>
            <person name="Ohm R."/>
            <person name="Pangilinan J."/>
            <person name="Park H.-J."/>
            <person name="Ramirez L."/>
            <person name="Alfaro M."/>
            <person name="Sun H."/>
            <person name="Tritt A."/>
            <person name="Yoshinaga Y."/>
            <person name="Zwiers L.-H."/>
            <person name="Turgeon B."/>
            <person name="Goodwin S."/>
            <person name="Spatafora J."/>
            <person name="Crous P."/>
            <person name="Grigoriev I."/>
        </authorList>
    </citation>
    <scope>NUCLEOTIDE SEQUENCE</scope>
    <source>
        <strain evidence="2">CBS 175.79</strain>
    </source>
</reference>
<organism evidence="2 3">
    <name type="scientific">Aaosphaeria arxii CBS 175.79</name>
    <dbReference type="NCBI Taxonomy" id="1450172"/>
    <lineage>
        <taxon>Eukaryota</taxon>
        <taxon>Fungi</taxon>
        <taxon>Dikarya</taxon>
        <taxon>Ascomycota</taxon>
        <taxon>Pezizomycotina</taxon>
        <taxon>Dothideomycetes</taxon>
        <taxon>Pleosporomycetidae</taxon>
        <taxon>Pleosporales</taxon>
        <taxon>Pleosporales incertae sedis</taxon>
        <taxon>Aaosphaeria</taxon>
    </lineage>
</organism>
<sequence>MKLSASIASTVLLLTPLLAGAAPLAAPTTAVADVTSIAEYPTIRTISTTPNARSIIVARDPKKCDAPVPDSRNRAKPLDYQSEIRRMKDFTAAAHTAENQCRITDFPAY</sequence>
<dbReference type="EMBL" id="ML978074">
    <property type="protein sequence ID" value="KAF2011343.1"/>
    <property type="molecule type" value="Genomic_DNA"/>
</dbReference>
<dbReference type="AlphaFoldDB" id="A0A6A5XEL0"/>
<evidence type="ECO:0000256" key="1">
    <source>
        <dbReference type="SAM" id="SignalP"/>
    </source>
</evidence>
<name>A0A6A5XEL0_9PLEO</name>
<gene>
    <name evidence="2" type="ORF">BU24DRAFT_279344</name>
</gene>
<feature type="signal peptide" evidence="1">
    <location>
        <begin position="1"/>
        <end position="21"/>
    </location>
</feature>
<evidence type="ECO:0000313" key="3">
    <source>
        <dbReference type="Proteomes" id="UP000799778"/>
    </source>
</evidence>